<evidence type="ECO:0000313" key="2">
    <source>
        <dbReference type="EMBL" id="KAF2105260.1"/>
    </source>
</evidence>
<feature type="compositionally biased region" description="Low complexity" evidence="1">
    <location>
        <begin position="285"/>
        <end position="302"/>
    </location>
</feature>
<organism evidence="2 3">
    <name type="scientific">Lophiotrema nucula</name>
    <dbReference type="NCBI Taxonomy" id="690887"/>
    <lineage>
        <taxon>Eukaryota</taxon>
        <taxon>Fungi</taxon>
        <taxon>Dikarya</taxon>
        <taxon>Ascomycota</taxon>
        <taxon>Pezizomycotina</taxon>
        <taxon>Dothideomycetes</taxon>
        <taxon>Pleosporomycetidae</taxon>
        <taxon>Pleosporales</taxon>
        <taxon>Lophiotremataceae</taxon>
        <taxon>Lophiotrema</taxon>
    </lineage>
</organism>
<feature type="compositionally biased region" description="Basic and acidic residues" evidence="1">
    <location>
        <begin position="439"/>
        <end position="461"/>
    </location>
</feature>
<evidence type="ECO:0000256" key="1">
    <source>
        <dbReference type="SAM" id="MobiDB-lite"/>
    </source>
</evidence>
<keyword evidence="3" id="KW-1185">Reference proteome</keyword>
<evidence type="ECO:0000313" key="3">
    <source>
        <dbReference type="Proteomes" id="UP000799770"/>
    </source>
</evidence>
<feature type="compositionally biased region" description="Low complexity" evidence="1">
    <location>
        <begin position="394"/>
        <end position="410"/>
    </location>
</feature>
<gene>
    <name evidence="2" type="ORF">BDV96DRAFT_655798</name>
</gene>
<name>A0A6A5YED0_9PLEO</name>
<dbReference type="Proteomes" id="UP000799770">
    <property type="component" value="Unassembled WGS sequence"/>
</dbReference>
<dbReference type="OrthoDB" id="5309154at2759"/>
<feature type="compositionally biased region" description="Polar residues" evidence="1">
    <location>
        <begin position="411"/>
        <end position="432"/>
    </location>
</feature>
<proteinExistence type="predicted"/>
<feature type="region of interest" description="Disordered" evidence="1">
    <location>
        <begin position="252"/>
        <end position="307"/>
    </location>
</feature>
<protein>
    <submittedName>
        <fullName evidence="2">Uncharacterized protein</fullName>
    </submittedName>
</protein>
<dbReference type="EMBL" id="ML977389">
    <property type="protein sequence ID" value="KAF2105260.1"/>
    <property type="molecule type" value="Genomic_DNA"/>
</dbReference>
<sequence length="515" mass="57431">MKVVEKDTDRKAEVHLWAQGDDKALDEYGEDFDEDGALVCYVPVEIGQRIRVTGRYLGTTQTVQSDIYVDGVCRRSKNTSGKSATRRSEKLDCINWLVKTESGVVETECEVTALPDDKTKEDVERCPHVGTIEVRLYVLRQFGEERALQLPEQTCFYFDKEDDEYMAPDEGSAKIPAQTYLRFEKNSTILDKNQANRYLKHARSKRPGKQEWAVFRFHYRSKESILEKNLSLTFVDKDKSFNKKPAHELHIEKVDMDALRTPAKAEEDDEEESTARSFSQGLTMSPGPSSPAASHAPKSALSTVTTTQPSTLMASSMLDSPNLKSSEFTQQALCKPTHTEVIGQLFAKENEAAIPMSAAETAPAPPEKPDSPVSIFGNGSTSSTVDAKRLPDASRSSSPPSKRTKSTSPSAFSASGTDGITPKASATYQTKPPISIERQLADARRRTAKAKEDRKRLADKQAAVDKQLEPYRVRMKAELERIQKEAQEFEDLKRQEEERLAESLALLKGFQSAGF</sequence>
<dbReference type="AlphaFoldDB" id="A0A6A5YED0"/>
<accession>A0A6A5YED0</accession>
<reference evidence="2" key="1">
    <citation type="journal article" date="2020" name="Stud. Mycol.">
        <title>101 Dothideomycetes genomes: a test case for predicting lifestyles and emergence of pathogens.</title>
        <authorList>
            <person name="Haridas S."/>
            <person name="Albert R."/>
            <person name="Binder M."/>
            <person name="Bloem J."/>
            <person name="Labutti K."/>
            <person name="Salamov A."/>
            <person name="Andreopoulos B."/>
            <person name="Baker S."/>
            <person name="Barry K."/>
            <person name="Bills G."/>
            <person name="Bluhm B."/>
            <person name="Cannon C."/>
            <person name="Castanera R."/>
            <person name="Culley D."/>
            <person name="Daum C."/>
            <person name="Ezra D."/>
            <person name="Gonzalez J."/>
            <person name="Henrissat B."/>
            <person name="Kuo A."/>
            <person name="Liang C."/>
            <person name="Lipzen A."/>
            <person name="Lutzoni F."/>
            <person name="Magnuson J."/>
            <person name="Mondo S."/>
            <person name="Nolan M."/>
            <person name="Ohm R."/>
            <person name="Pangilinan J."/>
            <person name="Park H.-J."/>
            <person name="Ramirez L."/>
            <person name="Alfaro M."/>
            <person name="Sun H."/>
            <person name="Tritt A."/>
            <person name="Yoshinaga Y."/>
            <person name="Zwiers L.-H."/>
            <person name="Turgeon B."/>
            <person name="Goodwin S."/>
            <person name="Spatafora J."/>
            <person name="Crous P."/>
            <person name="Grigoriev I."/>
        </authorList>
    </citation>
    <scope>NUCLEOTIDE SEQUENCE</scope>
    <source>
        <strain evidence="2">CBS 627.86</strain>
    </source>
</reference>
<feature type="region of interest" description="Disordered" evidence="1">
    <location>
        <begin position="358"/>
        <end position="461"/>
    </location>
</feature>